<keyword evidence="1" id="KW-0732">Signal</keyword>
<keyword evidence="3" id="KW-1185">Reference proteome</keyword>
<reference evidence="2 3" key="1">
    <citation type="submission" date="2019-06" db="EMBL/GenBank/DDBJ databases">
        <title>A chromosomal-level reference genome of Carpinus fangiana (Coryloideae, Betulaceae).</title>
        <authorList>
            <person name="Yang X."/>
            <person name="Wang Z."/>
            <person name="Zhang L."/>
            <person name="Hao G."/>
            <person name="Liu J."/>
            <person name="Yang Y."/>
        </authorList>
    </citation>
    <scope>NUCLEOTIDE SEQUENCE [LARGE SCALE GENOMIC DNA]</scope>
    <source>
        <strain evidence="2">Cfa_2016G</strain>
        <tissue evidence="2">Leaf</tissue>
    </source>
</reference>
<proteinExistence type="predicted"/>
<dbReference type="Proteomes" id="UP000327013">
    <property type="component" value="Chromosome 7"/>
</dbReference>
<evidence type="ECO:0000313" key="3">
    <source>
        <dbReference type="Proteomes" id="UP000327013"/>
    </source>
</evidence>
<feature type="signal peptide" evidence="1">
    <location>
        <begin position="1"/>
        <end position="27"/>
    </location>
</feature>
<name>A0A5N6RKR3_9ROSI</name>
<sequence>MSMNKSSTATSMKTLLFVLGIAMLVFSAQFGVGECRALRSMAACEQEGGGGDGGDQSVGMASTFVVSANNSSSNGPLARSLAFMLASGPSKKGPGH</sequence>
<evidence type="ECO:0000313" key="2">
    <source>
        <dbReference type="EMBL" id="KAE8100112.1"/>
    </source>
</evidence>
<dbReference type="OrthoDB" id="998583at2759"/>
<gene>
    <name evidence="2" type="ORF">FH972_018039</name>
</gene>
<dbReference type="EMBL" id="CM017327">
    <property type="protein sequence ID" value="KAE8100112.1"/>
    <property type="molecule type" value="Genomic_DNA"/>
</dbReference>
<evidence type="ECO:0000256" key="1">
    <source>
        <dbReference type="SAM" id="SignalP"/>
    </source>
</evidence>
<protein>
    <submittedName>
        <fullName evidence="2">Uncharacterized protein</fullName>
    </submittedName>
</protein>
<accession>A0A5N6RKR3</accession>
<dbReference type="AlphaFoldDB" id="A0A5N6RKR3"/>
<organism evidence="2 3">
    <name type="scientific">Carpinus fangiana</name>
    <dbReference type="NCBI Taxonomy" id="176857"/>
    <lineage>
        <taxon>Eukaryota</taxon>
        <taxon>Viridiplantae</taxon>
        <taxon>Streptophyta</taxon>
        <taxon>Embryophyta</taxon>
        <taxon>Tracheophyta</taxon>
        <taxon>Spermatophyta</taxon>
        <taxon>Magnoliopsida</taxon>
        <taxon>eudicotyledons</taxon>
        <taxon>Gunneridae</taxon>
        <taxon>Pentapetalae</taxon>
        <taxon>rosids</taxon>
        <taxon>fabids</taxon>
        <taxon>Fagales</taxon>
        <taxon>Betulaceae</taxon>
        <taxon>Carpinus</taxon>
    </lineage>
</organism>
<feature type="chain" id="PRO_5024432934" evidence="1">
    <location>
        <begin position="28"/>
        <end position="96"/>
    </location>
</feature>